<accession>A0ACB8ANP6</accession>
<name>A0ACB8ANP6_9AGAM</name>
<comment type="caution">
    <text evidence="1">The sequence shown here is derived from an EMBL/GenBank/DDBJ whole genome shotgun (WGS) entry which is preliminary data.</text>
</comment>
<reference evidence="1" key="1">
    <citation type="journal article" date="2021" name="New Phytol.">
        <title>Evolutionary innovations through gain and loss of genes in the ectomycorrhizal Boletales.</title>
        <authorList>
            <person name="Wu G."/>
            <person name="Miyauchi S."/>
            <person name="Morin E."/>
            <person name="Kuo A."/>
            <person name="Drula E."/>
            <person name="Varga T."/>
            <person name="Kohler A."/>
            <person name="Feng B."/>
            <person name="Cao Y."/>
            <person name="Lipzen A."/>
            <person name="Daum C."/>
            <person name="Hundley H."/>
            <person name="Pangilinan J."/>
            <person name="Johnson J."/>
            <person name="Barry K."/>
            <person name="LaButti K."/>
            <person name="Ng V."/>
            <person name="Ahrendt S."/>
            <person name="Min B."/>
            <person name="Choi I.G."/>
            <person name="Park H."/>
            <person name="Plett J.M."/>
            <person name="Magnuson J."/>
            <person name="Spatafora J.W."/>
            <person name="Nagy L.G."/>
            <person name="Henrissat B."/>
            <person name="Grigoriev I.V."/>
            <person name="Yang Z.L."/>
            <person name="Xu J."/>
            <person name="Martin F.M."/>
        </authorList>
    </citation>
    <scope>NUCLEOTIDE SEQUENCE</scope>
    <source>
        <strain evidence="1">ATCC 28755</strain>
    </source>
</reference>
<dbReference type="EMBL" id="MU267607">
    <property type="protein sequence ID" value="KAH7914887.1"/>
    <property type="molecule type" value="Genomic_DNA"/>
</dbReference>
<protein>
    <submittedName>
        <fullName evidence="1">Magnesium-dependent phosphatase-1</fullName>
    </submittedName>
</protein>
<organism evidence="1 2">
    <name type="scientific">Hygrophoropsis aurantiaca</name>
    <dbReference type="NCBI Taxonomy" id="72124"/>
    <lineage>
        <taxon>Eukaryota</taxon>
        <taxon>Fungi</taxon>
        <taxon>Dikarya</taxon>
        <taxon>Basidiomycota</taxon>
        <taxon>Agaricomycotina</taxon>
        <taxon>Agaricomycetes</taxon>
        <taxon>Agaricomycetidae</taxon>
        <taxon>Boletales</taxon>
        <taxon>Coniophorineae</taxon>
        <taxon>Hygrophoropsidaceae</taxon>
        <taxon>Hygrophoropsis</taxon>
    </lineage>
</organism>
<sequence length="185" mass="21110">MSNRLPKLIAFDLDYTLWDFYVDFHLYPPLKQDESGAVTDSNGQDIAFYKDVPKILHRLRDAGVAIAACSRTSDPKLAMEALRLIQVLPKAGDKQGESNAAIDFFDQLEIYPTSKEVHFKALHEKTGIPYSEMLFFDDEIRNKNVDTKLGVTFILVKKGLDERTMENGLKEWRTRHPVEATETDS</sequence>
<evidence type="ECO:0000313" key="1">
    <source>
        <dbReference type="EMBL" id="KAH7914887.1"/>
    </source>
</evidence>
<proteinExistence type="predicted"/>
<evidence type="ECO:0000313" key="2">
    <source>
        <dbReference type="Proteomes" id="UP000790377"/>
    </source>
</evidence>
<keyword evidence="2" id="KW-1185">Reference proteome</keyword>
<dbReference type="Proteomes" id="UP000790377">
    <property type="component" value="Unassembled WGS sequence"/>
</dbReference>
<gene>
    <name evidence="1" type="ORF">BJ138DRAFT_1142830</name>
</gene>